<dbReference type="Pfam" id="PF01739">
    <property type="entry name" value="CheR"/>
    <property type="match status" value="1"/>
</dbReference>
<dbReference type="Gene3D" id="1.10.155.10">
    <property type="entry name" value="Chemotaxis receptor methyltransferase CheR, N-terminal domain"/>
    <property type="match status" value="1"/>
</dbReference>
<dbReference type="PANTHER" id="PTHR24422">
    <property type="entry name" value="CHEMOTAXIS PROTEIN METHYLTRANSFERASE"/>
    <property type="match status" value="1"/>
</dbReference>
<dbReference type="PRINTS" id="PR00996">
    <property type="entry name" value="CHERMTFRASE"/>
</dbReference>
<evidence type="ECO:0000256" key="1">
    <source>
        <dbReference type="ARBA" id="ARBA00001541"/>
    </source>
</evidence>
<comment type="caution">
    <text evidence="7">The sequence shown here is derived from an EMBL/GenBank/DDBJ whole genome shotgun (WGS) entry which is preliminary data.</text>
</comment>
<dbReference type="InterPro" id="IPR022642">
    <property type="entry name" value="CheR_C"/>
</dbReference>
<keyword evidence="8" id="KW-1185">Reference proteome</keyword>
<keyword evidence="5" id="KW-0949">S-adenosyl-L-methionine</keyword>
<evidence type="ECO:0000256" key="2">
    <source>
        <dbReference type="ARBA" id="ARBA00012534"/>
    </source>
</evidence>
<evidence type="ECO:0000256" key="5">
    <source>
        <dbReference type="ARBA" id="ARBA00022691"/>
    </source>
</evidence>
<dbReference type="PIRSF" id="PIRSF000410">
    <property type="entry name" value="CheR"/>
    <property type="match status" value="1"/>
</dbReference>
<dbReference type="Gene3D" id="3.40.50.150">
    <property type="entry name" value="Vaccinia Virus protein VP39"/>
    <property type="match status" value="1"/>
</dbReference>
<dbReference type="Proteomes" id="UP000191554">
    <property type="component" value="Unassembled WGS sequence"/>
</dbReference>
<name>A0A1V4SQW2_RUMHU</name>
<evidence type="ECO:0000256" key="3">
    <source>
        <dbReference type="ARBA" id="ARBA00022603"/>
    </source>
</evidence>
<dbReference type="GO" id="GO:0032259">
    <property type="term" value="P:methylation"/>
    <property type="evidence" value="ECO:0007669"/>
    <property type="project" value="UniProtKB-KW"/>
</dbReference>
<dbReference type="InterPro" id="IPR036804">
    <property type="entry name" value="CheR_N_sf"/>
</dbReference>
<dbReference type="PROSITE" id="PS50123">
    <property type="entry name" value="CHER"/>
    <property type="match status" value="1"/>
</dbReference>
<evidence type="ECO:0000259" key="6">
    <source>
        <dbReference type="PROSITE" id="PS50123"/>
    </source>
</evidence>
<dbReference type="SUPFAM" id="SSF47757">
    <property type="entry name" value="Chemotaxis receptor methyltransferase CheR, N-terminal domain"/>
    <property type="match status" value="1"/>
</dbReference>
<dbReference type="InterPro" id="IPR029063">
    <property type="entry name" value="SAM-dependent_MTases_sf"/>
</dbReference>
<dbReference type="AlphaFoldDB" id="A0A1V4SQW2"/>
<dbReference type="STRING" id="48256.CLHUN_03190"/>
<dbReference type="InterPro" id="IPR026024">
    <property type="entry name" value="Chemotaxis_MeTrfase_CheR"/>
</dbReference>
<evidence type="ECO:0000256" key="4">
    <source>
        <dbReference type="ARBA" id="ARBA00022679"/>
    </source>
</evidence>
<reference evidence="7 8" key="1">
    <citation type="submission" date="2017-03" db="EMBL/GenBank/DDBJ databases">
        <title>Genome sequence of Clostridium hungatei DSM 14427.</title>
        <authorList>
            <person name="Poehlein A."/>
            <person name="Daniel R."/>
        </authorList>
    </citation>
    <scope>NUCLEOTIDE SEQUENCE [LARGE SCALE GENOMIC DNA]</scope>
    <source>
        <strain evidence="7 8">DSM 14427</strain>
    </source>
</reference>
<dbReference type="Pfam" id="PF03705">
    <property type="entry name" value="CheR_N"/>
    <property type="match status" value="1"/>
</dbReference>
<accession>A0A1V4SQW2</accession>
<dbReference type="EMBL" id="MZGX01000002">
    <property type="protein sequence ID" value="OPX45846.1"/>
    <property type="molecule type" value="Genomic_DNA"/>
</dbReference>
<keyword evidence="3 7" id="KW-0489">Methyltransferase</keyword>
<evidence type="ECO:0000313" key="7">
    <source>
        <dbReference type="EMBL" id="OPX45846.1"/>
    </source>
</evidence>
<sequence length="270" mass="31623">MRQITQKEFTDLVNYVKKNYGVNLTHKKSLVAGRLINYLSENHYASFTDYMNHIISDKTGQAAVAMIDRLTTNHTYFMRENQHFDYFRNNVLPYLERACGKKKDMGIWSAGCSTGQEPYTLAMLMEDYFGTSKSEWDTTILATDISTKALNRAAAGNYTKDDLSALPEKWKKKYFTFLTDENYKICDRISKEVIFRRFNLMTEQFPFRRKFHVIFCRNVMIYFDAATKRQLINKFYESTEEGGFLFIGHSESIGREESGYRCVMPAVYKK</sequence>
<dbReference type="InterPro" id="IPR022641">
    <property type="entry name" value="CheR_N"/>
</dbReference>
<feature type="domain" description="CheR-type methyltransferase" evidence="6">
    <location>
        <begin position="1"/>
        <end position="270"/>
    </location>
</feature>
<dbReference type="InterPro" id="IPR050903">
    <property type="entry name" value="Bact_Chemotaxis_MeTrfase"/>
</dbReference>
<dbReference type="OrthoDB" id="9816309at2"/>
<gene>
    <name evidence="7" type="primary">cheR_1</name>
    <name evidence="7" type="ORF">CLHUN_03190</name>
</gene>
<keyword evidence="4 7" id="KW-0808">Transferase</keyword>
<dbReference type="EC" id="2.1.1.80" evidence="2"/>
<organism evidence="7 8">
    <name type="scientific">Ruminiclostridium hungatei</name>
    <name type="common">Clostridium hungatei</name>
    <dbReference type="NCBI Taxonomy" id="48256"/>
    <lineage>
        <taxon>Bacteria</taxon>
        <taxon>Bacillati</taxon>
        <taxon>Bacillota</taxon>
        <taxon>Clostridia</taxon>
        <taxon>Eubacteriales</taxon>
        <taxon>Oscillospiraceae</taxon>
        <taxon>Ruminiclostridium</taxon>
    </lineage>
</organism>
<dbReference type="GO" id="GO:0008983">
    <property type="term" value="F:protein-glutamate O-methyltransferase activity"/>
    <property type="evidence" value="ECO:0007669"/>
    <property type="project" value="UniProtKB-EC"/>
</dbReference>
<dbReference type="SUPFAM" id="SSF53335">
    <property type="entry name" value="S-adenosyl-L-methionine-dependent methyltransferases"/>
    <property type="match status" value="1"/>
</dbReference>
<dbReference type="SMART" id="SM00138">
    <property type="entry name" value="MeTrc"/>
    <property type="match status" value="1"/>
</dbReference>
<comment type="catalytic activity">
    <reaction evidence="1">
        <text>L-glutamyl-[protein] + S-adenosyl-L-methionine = [protein]-L-glutamate 5-O-methyl ester + S-adenosyl-L-homocysteine</text>
        <dbReference type="Rhea" id="RHEA:24452"/>
        <dbReference type="Rhea" id="RHEA-COMP:10208"/>
        <dbReference type="Rhea" id="RHEA-COMP:10311"/>
        <dbReference type="ChEBI" id="CHEBI:29973"/>
        <dbReference type="ChEBI" id="CHEBI:57856"/>
        <dbReference type="ChEBI" id="CHEBI:59789"/>
        <dbReference type="ChEBI" id="CHEBI:82795"/>
        <dbReference type="EC" id="2.1.1.80"/>
    </reaction>
</comment>
<dbReference type="InterPro" id="IPR000780">
    <property type="entry name" value="CheR_MeTrfase"/>
</dbReference>
<protein>
    <recommendedName>
        <fullName evidence="2">protein-glutamate O-methyltransferase</fullName>
        <ecNumber evidence="2">2.1.1.80</ecNumber>
    </recommendedName>
</protein>
<dbReference type="RefSeq" id="WP_080062815.1">
    <property type="nucleotide sequence ID" value="NZ_MZGX01000002.1"/>
</dbReference>
<proteinExistence type="predicted"/>
<evidence type="ECO:0000313" key="8">
    <source>
        <dbReference type="Proteomes" id="UP000191554"/>
    </source>
</evidence>
<dbReference type="PANTHER" id="PTHR24422:SF19">
    <property type="entry name" value="CHEMOTAXIS PROTEIN METHYLTRANSFERASE"/>
    <property type="match status" value="1"/>
</dbReference>